<protein>
    <recommendedName>
        <fullName evidence="1">Aldehyde dehydrogenase domain-containing protein</fullName>
    </recommendedName>
</protein>
<gene>
    <name evidence="2" type="ORF">AbraCBS73388_007530</name>
</gene>
<sequence length="75" mass="8281">MGVSPESPMLTCVCANRLLYNEKFASKFTAAFVARIKQLKMAPGIHPATTQGSLVNARPASKVQEHMDVWMSIWS</sequence>
<dbReference type="EMBL" id="BROQ01000041">
    <property type="protein sequence ID" value="GKZ21629.1"/>
    <property type="molecule type" value="Genomic_DNA"/>
</dbReference>
<dbReference type="GO" id="GO:0016620">
    <property type="term" value="F:oxidoreductase activity, acting on the aldehyde or oxo group of donors, NAD or NADP as acceptor"/>
    <property type="evidence" value="ECO:0007669"/>
    <property type="project" value="InterPro"/>
</dbReference>
<dbReference type="InterPro" id="IPR015590">
    <property type="entry name" value="Aldehyde_DH_dom"/>
</dbReference>
<comment type="caution">
    <text evidence="2">The sequence shown here is derived from an EMBL/GenBank/DDBJ whole genome shotgun (WGS) entry which is preliminary data.</text>
</comment>
<dbReference type="AlphaFoldDB" id="A0A9W5YPZ7"/>
<evidence type="ECO:0000313" key="3">
    <source>
        <dbReference type="Proteomes" id="UP001143548"/>
    </source>
</evidence>
<dbReference type="Gene3D" id="3.40.309.10">
    <property type="entry name" value="Aldehyde Dehydrogenase, Chain A, domain 2"/>
    <property type="match status" value="1"/>
</dbReference>
<dbReference type="SUPFAM" id="SSF53720">
    <property type="entry name" value="ALDH-like"/>
    <property type="match status" value="1"/>
</dbReference>
<dbReference type="Pfam" id="PF00171">
    <property type="entry name" value="Aldedh"/>
    <property type="match status" value="1"/>
</dbReference>
<dbReference type="InterPro" id="IPR016161">
    <property type="entry name" value="Ald_DH/histidinol_DH"/>
</dbReference>
<dbReference type="InterPro" id="IPR016163">
    <property type="entry name" value="Ald_DH_C"/>
</dbReference>
<reference evidence="2" key="1">
    <citation type="submission" date="2022-07" db="EMBL/GenBank/DDBJ databases">
        <title>Taxonomy of Aspergillus series Nigri: significant species reduction supported by multi-species coalescent approaches.</title>
        <authorList>
            <person name="Bian C."/>
            <person name="Kusuya Y."/>
            <person name="Sklenar F."/>
            <person name="D'hooge E."/>
            <person name="Yaguchi T."/>
            <person name="Takahashi H."/>
            <person name="Hubka V."/>
        </authorList>
    </citation>
    <scope>NUCLEOTIDE SEQUENCE</scope>
    <source>
        <strain evidence="2">CBS 733.88</strain>
    </source>
</reference>
<accession>A0A9W5YPZ7</accession>
<feature type="domain" description="Aldehyde dehydrogenase" evidence="1">
    <location>
        <begin position="11"/>
        <end position="67"/>
    </location>
</feature>
<proteinExistence type="predicted"/>
<organism evidence="2 3">
    <name type="scientific">Aspergillus brasiliensis</name>
    <dbReference type="NCBI Taxonomy" id="319629"/>
    <lineage>
        <taxon>Eukaryota</taxon>
        <taxon>Fungi</taxon>
        <taxon>Dikarya</taxon>
        <taxon>Ascomycota</taxon>
        <taxon>Pezizomycotina</taxon>
        <taxon>Eurotiomycetes</taxon>
        <taxon>Eurotiomycetidae</taxon>
        <taxon>Eurotiales</taxon>
        <taxon>Aspergillaceae</taxon>
        <taxon>Aspergillus</taxon>
        <taxon>Aspergillus subgen. Circumdati</taxon>
    </lineage>
</organism>
<name>A0A9W5YPZ7_9EURO</name>
<evidence type="ECO:0000259" key="1">
    <source>
        <dbReference type="Pfam" id="PF00171"/>
    </source>
</evidence>
<evidence type="ECO:0000313" key="2">
    <source>
        <dbReference type="EMBL" id="GKZ21629.1"/>
    </source>
</evidence>
<dbReference type="Proteomes" id="UP001143548">
    <property type="component" value="Unassembled WGS sequence"/>
</dbReference>